<dbReference type="PROSITE" id="PS51352">
    <property type="entry name" value="THIOREDOXIN_2"/>
    <property type="match status" value="1"/>
</dbReference>
<name>A0ABY3YKT2_9FLAO</name>
<dbReference type="PROSITE" id="PS00194">
    <property type="entry name" value="THIOREDOXIN_1"/>
    <property type="match status" value="1"/>
</dbReference>
<dbReference type="PANTHER" id="PTHR43601">
    <property type="entry name" value="THIOREDOXIN, MITOCHONDRIAL"/>
    <property type="match status" value="1"/>
</dbReference>
<protein>
    <submittedName>
        <fullName evidence="3">Thioredoxin domain-containing protein</fullName>
    </submittedName>
</protein>
<organism evidence="3 4">
    <name type="scientific">Zhouia spongiae</name>
    <dbReference type="NCBI Taxonomy" id="2202721"/>
    <lineage>
        <taxon>Bacteria</taxon>
        <taxon>Pseudomonadati</taxon>
        <taxon>Bacteroidota</taxon>
        <taxon>Flavobacteriia</taxon>
        <taxon>Flavobacteriales</taxon>
        <taxon>Flavobacteriaceae</taxon>
        <taxon>Zhouia</taxon>
    </lineage>
</organism>
<dbReference type="InterPro" id="IPR011990">
    <property type="entry name" value="TPR-like_helical_dom_sf"/>
</dbReference>
<keyword evidence="4" id="KW-1185">Reference proteome</keyword>
<dbReference type="InterPro" id="IPR036249">
    <property type="entry name" value="Thioredoxin-like_sf"/>
</dbReference>
<dbReference type="Proteomes" id="UP000829476">
    <property type="component" value="Chromosome"/>
</dbReference>
<dbReference type="SUPFAM" id="SSF52833">
    <property type="entry name" value="Thioredoxin-like"/>
    <property type="match status" value="1"/>
</dbReference>
<accession>A0ABY3YKT2</accession>
<dbReference type="PROSITE" id="PS51257">
    <property type="entry name" value="PROKAR_LIPOPROTEIN"/>
    <property type="match status" value="1"/>
</dbReference>
<dbReference type="EMBL" id="CP094326">
    <property type="protein sequence ID" value="UNY98445.1"/>
    <property type="molecule type" value="Genomic_DNA"/>
</dbReference>
<evidence type="ECO:0000313" key="4">
    <source>
        <dbReference type="Proteomes" id="UP000829476"/>
    </source>
</evidence>
<proteinExistence type="predicted"/>
<evidence type="ECO:0000256" key="1">
    <source>
        <dbReference type="ARBA" id="ARBA00023284"/>
    </source>
</evidence>
<keyword evidence="1" id="KW-0676">Redox-active center</keyword>
<reference evidence="3 4" key="1">
    <citation type="journal article" date="2018" name="Int. J. Syst. Evol. Microbiol.">
        <title>Zhouia spongiae sp. nov., isolated from a marine sponge.</title>
        <authorList>
            <person name="Zhuang L."/>
            <person name="Lin B."/>
            <person name="Qin F."/>
            <person name="Luo L."/>
        </authorList>
    </citation>
    <scope>NUCLEOTIDE SEQUENCE [LARGE SCALE GENOMIC DNA]</scope>
    <source>
        <strain evidence="3 4">HN-Y44</strain>
    </source>
</reference>
<evidence type="ECO:0000259" key="2">
    <source>
        <dbReference type="PROSITE" id="PS51352"/>
    </source>
</evidence>
<evidence type="ECO:0000313" key="3">
    <source>
        <dbReference type="EMBL" id="UNY98445.1"/>
    </source>
</evidence>
<dbReference type="Gene3D" id="3.40.30.10">
    <property type="entry name" value="Glutaredoxin"/>
    <property type="match status" value="1"/>
</dbReference>
<sequence length="401" mass="46434">MKKILFFISVCLFSLSCKQKQEEKKVTYNAIHFSEGSFQQVLDKGTAEDKLIFVDCYTSWCAPCKWMEKHVFVKEDVYTFYNDNFVNYKIDMEKGEGPELAKRYQVTSFPTYLFIDGKGELVHLAKSRMEADEFIKEAQKALNPENAFGNLVKKYESGKMDMDELTSYAVQLNKFRDPKANEILVRVIEKSDDQFLRSASGWKLIQSFTYDDDSELFQFLDQNRSHFEKNFGKDAVNAVYRRAVQRNMYQYSRNNEKELFFESIDSLKRLNAGTRDIAIPHCQFYLQNLDVEAYIKTSDYYVNEQLQNDHETIAFIARSVLNYHKDNDQLMAQAAKLIKKAYAMAPDNYGIVSTYAQILGHTGEKEEAIKAGEKAVAMADTISSKVKKRAEQNLEEIKGLH</sequence>
<gene>
    <name evidence="3" type="ORF">MQE36_15360</name>
</gene>
<dbReference type="PANTHER" id="PTHR43601:SF3">
    <property type="entry name" value="THIOREDOXIN, MITOCHONDRIAL"/>
    <property type="match status" value="1"/>
</dbReference>
<dbReference type="InterPro" id="IPR013766">
    <property type="entry name" value="Thioredoxin_domain"/>
</dbReference>
<dbReference type="RefSeq" id="WP_242936851.1">
    <property type="nucleotide sequence ID" value="NZ_CP094326.1"/>
</dbReference>
<feature type="domain" description="Thioredoxin" evidence="2">
    <location>
        <begin position="15"/>
        <end position="143"/>
    </location>
</feature>
<dbReference type="Pfam" id="PF00085">
    <property type="entry name" value="Thioredoxin"/>
    <property type="match status" value="1"/>
</dbReference>
<dbReference type="InterPro" id="IPR017937">
    <property type="entry name" value="Thioredoxin_CS"/>
</dbReference>
<dbReference type="Gene3D" id="1.25.40.10">
    <property type="entry name" value="Tetratricopeptide repeat domain"/>
    <property type="match status" value="1"/>
</dbReference>